<evidence type="ECO:0000256" key="2">
    <source>
        <dbReference type="ARBA" id="ARBA00022475"/>
    </source>
</evidence>
<dbReference type="Pfam" id="PF02518">
    <property type="entry name" value="HATPase_c"/>
    <property type="match status" value="1"/>
</dbReference>
<organism evidence="10">
    <name type="scientific">Paenibacillus sp. BIHB 4019</name>
    <dbReference type="NCBI Taxonomy" id="1870819"/>
    <lineage>
        <taxon>Bacteria</taxon>
        <taxon>Bacillati</taxon>
        <taxon>Bacillota</taxon>
        <taxon>Bacilli</taxon>
        <taxon>Bacillales</taxon>
        <taxon>Paenibacillaceae</taxon>
        <taxon>Paenibacillus</taxon>
    </lineage>
</organism>
<keyword evidence="3" id="KW-0597">Phosphoprotein</keyword>
<keyword evidence="5" id="KW-0418">Kinase</keyword>
<evidence type="ECO:0000256" key="8">
    <source>
        <dbReference type="SAM" id="Phobius"/>
    </source>
</evidence>
<evidence type="ECO:0000256" key="6">
    <source>
        <dbReference type="ARBA" id="ARBA00023136"/>
    </source>
</evidence>
<feature type="domain" description="HAMP" evidence="9">
    <location>
        <begin position="307"/>
        <end position="360"/>
    </location>
</feature>
<evidence type="ECO:0000256" key="4">
    <source>
        <dbReference type="ARBA" id="ARBA00022679"/>
    </source>
</evidence>
<dbReference type="Gene3D" id="3.30.565.10">
    <property type="entry name" value="Histidine kinase-like ATPase, C-terminal domain"/>
    <property type="match status" value="1"/>
</dbReference>
<evidence type="ECO:0000259" key="9">
    <source>
        <dbReference type="PROSITE" id="PS50885"/>
    </source>
</evidence>
<evidence type="ECO:0000256" key="3">
    <source>
        <dbReference type="ARBA" id="ARBA00022553"/>
    </source>
</evidence>
<keyword evidence="4" id="KW-0808">Transferase</keyword>
<evidence type="ECO:0000256" key="5">
    <source>
        <dbReference type="ARBA" id="ARBA00022777"/>
    </source>
</evidence>
<keyword evidence="8" id="KW-1133">Transmembrane helix</keyword>
<dbReference type="Pfam" id="PF06580">
    <property type="entry name" value="His_kinase"/>
    <property type="match status" value="1"/>
</dbReference>
<dbReference type="SUPFAM" id="SSF158472">
    <property type="entry name" value="HAMP domain-like"/>
    <property type="match status" value="1"/>
</dbReference>
<reference evidence="10" key="1">
    <citation type="submission" date="2016-08" db="EMBL/GenBank/DDBJ databases">
        <title>Complete Genome Seqeunce of Paenibacillus sp. BIHB 4019 from tea rhizoplane.</title>
        <authorList>
            <person name="Thakur R."/>
            <person name="Swarnkar M.K."/>
            <person name="Gulati A."/>
        </authorList>
    </citation>
    <scope>NUCLEOTIDE SEQUENCE [LARGE SCALE GENOMIC DNA]</scope>
    <source>
        <strain evidence="10">BIHB4019</strain>
    </source>
</reference>
<keyword evidence="2" id="KW-1003">Cell membrane</keyword>
<dbReference type="SMART" id="SM00304">
    <property type="entry name" value="HAMP"/>
    <property type="match status" value="1"/>
</dbReference>
<dbReference type="InterPro" id="IPR036890">
    <property type="entry name" value="HATPase_C_sf"/>
</dbReference>
<dbReference type="GO" id="GO:0005886">
    <property type="term" value="C:plasma membrane"/>
    <property type="evidence" value="ECO:0007669"/>
    <property type="project" value="UniProtKB-SubCell"/>
</dbReference>
<dbReference type="GO" id="GO:0000155">
    <property type="term" value="F:phosphorelay sensor kinase activity"/>
    <property type="evidence" value="ECO:0007669"/>
    <property type="project" value="InterPro"/>
</dbReference>
<keyword evidence="8" id="KW-0812">Transmembrane</keyword>
<feature type="transmembrane region" description="Helical" evidence="8">
    <location>
        <begin position="21"/>
        <end position="40"/>
    </location>
</feature>
<dbReference type="CDD" id="cd06225">
    <property type="entry name" value="HAMP"/>
    <property type="match status" value="1"/>
</dbReference>
<dbReference type="SMART" id="SM00387">
    <property type="entry name" value="HATPase_c"/>
    <property type="match status" value="1"/>
</dbReference>
<dbReference type="SUPFAM" id="SSF55874">
    <property type="entry name" value="ATPase domain of HSP90 chaperone/DNA topoisomerase II/histidine kinase"/>
    <property type="match status" value="1"/>
</dbReference>
<gene>
    <name evidence="10" type="ORF">BBD42_04180</name>
</gene>
<dbReference type="PANTHER" id="PTHR34220">
    <property type="entry name" value="SENSOR HISTIDINE KINASE YPDA"/>
    <property type="match status" value="1"/>
</dbReference>
<dbReference type="AlphaFoldDB" id="A0A1B2DDG4"/>
<dbReference type="InterPro" id="IPR003594">
    <property type="entry name" value="HATPase_dom"/>
</dbReference>
<dbReference type="InterPro" id="IPR050640">
    <property type="entry name" value="Bact_2-comp_sensor_kinase"/>
</dbReference>
<name>A0A1B2DDG4_9BACL</name>
<dbReference type="RefSeq" id="WP_099517137.1">
    <property type="nucleotide sequence ID" value="NZ_CP016808.1"/>
</dbReference>
<dbReference type="Pfam" id="PF00672">
    <property type="entry name" value="HAMP"/>
    <property type="match status" value="1"/>
</dbReference>
<dbReference type="PANTHER" id="PTHR34220:SF7">
    <property type="entry name" value="SENSOR HISTIDINE KINASE YPDA"/>
    <property type="match status" value="1"/>
</dbReference>
<proteinExistence type="predicted"/>
<evidence type="ECO:0000256" key="1">
    <source>
        <dbReference type="ARBA" id="ARBA00004651"/>
    </source>
</evidence>
<evidence type="ECO:0000256" key="7">
    <source>
        <dbReference type="SAM" id="Coils"/>
    </source>
</evidence>
<feature type="transmembrane region" description="Helical" evidence="8">
    <location>
        <begin position="282"/>
        <end position="305"/>
    </location>
</feature>
<dbReference type="InterPro" id="IPR003660">
    <property type="entry name" value="HAMP_dom"/>
</dbReference>
<dbReference type="PROSITE" id="PS50885">
    <property type="entry name" value="HAMP"/>
    <property type="match status" value="1"/>
</dbReference>
<protein>
    <recommendedName>
        <fullName evidence="9">HAMP domain-containing protein</fullName>
    </recommendedName>
</protein>
<feature type="coiled-coil region" evidence="7">
    <location>
        <begin position="353"/>
        <end position="380"/>
    </location>
</feature>
<dbReference type="EMBL" id="CP016808">
    <property type="protein sequence ID" value="ANY65751.1"/>
    <property type="molecule type" value="Genomic_DNA"/>
</dbReference>
<keyword evidence="7" id="KW-0175">Coiled coil</keyword>
<comment type="subcellular location">
    <subcellularLocation>
        <location evidence="1">Cell membrane</location>
        <topology evidence="1">Multi-pass membrane protein</topology>
    </subcellularLocation>
</comment>
<keyword evidence="6 8" id="KW-0472">Membrane</keyword>
<dbReference type="InterPro" id="IPR010559">
    <property type="entry name" value="Sig_transdc_His_kin_internal"/>
</dbReference>
<evidence type="ECO:0000313" key="10">
    <source>
        <dbReference type="EMBL" id="ANY65751.1"/>
    </source>
</evidence>
<accession>A0A1B2DDG4</accession>
<dbReference type="Gene3D" id="6.10.340.10">
    <property type="match status" value="1"/>
</dbReference>
<sequence>MNSRLKILSWSSIRTRLITSVLLFTLPLIVLLLYNSFYSIDVVRNQVANSNRNMMTLYMDQIDQSLEDVDQYVNSIAAVDPDLLVMGTTRQPDEYYMAKISLSNKLSQALAIYKSMDAFFVYSDQEKELMLSPQVGRPFEERERMRVFLNQLMLDKNSNGSLLHAADWKITQLNNQYYIYHIVESGGSYIGAWVNANRLIGALGLIDLGEKGQSLLTTSGGIPLTTSSLLQDHGIELNHSLADYYMTGDKTRFLVVGSPSLRGDFNLVAVIPDEKILENLPYLRSLITFVALGSLIILPLGLLMLRREILLPLNRILAAMKRIREGNLDVRIKAAPSAEEFKLVNETFNTMMADIQQLRIDVYEEQLSKQKAELQHLQLQINPHFFMNSLNMMYSLAQVRNYELIQELTLCLVGYFRYMFRSNLSFVSLKQELDHVSNYVRIQELRYPDSLTSSMEAPDYLMNASLPPLIIQSLVENAVKYAVTLDEAVHIHIRIELLDTTDEPKMRIVVQDTGKGFDEEVLKELQEGRKLMREQGGQVGIWNICERLRLLYEGRAQISFANAHGGGAIVEITLPMNAETEHS</sequence>